<reference evidence="11" key="1">
    <citation type="submission" date="2018-11" db="EMBL/GenBank/DDBJ databases">
        <title>Venom-gland transcriptomics and venom proteomics of the Florida green centipede (Hemiscolopendra marginata) reveal sex-based variation in a centipede venom.</title>
        <authorList>
            <person name="Nystrom G.S."/>
            <person name="Ward M.J."/>
            <person name="Ellsworth S.A."/>
            <person name="Rokyta D.R."/>
        </authorList>
    </citation>
    <scope>NUCLEOTIDE SEQUENCE</scope>
    <source>
        <tissue evidence="11">Venom gland</tissue>
    </source>
</reference>
<dbReference type="FunFam" id="1.10.287.1970:FF:000001">
    <property type="entry name" value="Alanine aminotransferase 2"/>
    <property type="match status" value="1"/>
</dbReference>
<dbReference type="PANTHER" id="PTHR11751">
    <property type="entry name" value="ALANINE AMINOTRANSFERASE"/>
    <property type="match status" value="1"/>
</dbReference>
<protein>
    <recommendedName>
        <fullName evidence="8">alanine transaminase</fullName>
        <ecNumber evidence="8">2.6.1.2</ecNumber>
    </recommendedName>
</protein>
<keyword evidence="4 11" id="KW-0808">Transferase</keyword>
<organism evidence="11">
    <name type="scientific">Hemiscolopendra marginata</name>
    <dbReference type="NCBI Taxonomy" id="943146"/>
    <lineage>
        <taxon>Eukaryota</taxon>
        <taxon>Metazoa</taxon>
        <taxon>Ecdysozoa</taxon>
        <taxon>Arthropoda</taxon>
        <taxon>Myriapoda</taxon>
        <taxon>Chilopoda</taxon>
        <taxon>Pleurostigmophora</taxon>
        <taxon>Scolopendromorpha</taxon>
        <taxon>Scolopendridae</taxon>
        <taxon>Hemiscolopendra</taxon>
    </lineage>
</organism>
<dbReference type="Pfam" id="PF00155">
    <property type="entry name" value="Aminotran_1_2"/>
    <property type="match status" value="1"/>
</dbReference>
<dbReference type="PANTHER" id="PTHR11751:SF29">
    <property type="entry name" value="ALANINE TRANSAMINASE"/>
    <property type="match status" value="1"/>
</dbReference>
<evidence type="ECO:0000256" key="2">
    <source>
        <dbReference type="ARBA" id="ARBA00011738"/>
    </source>
</evidence>
<dbReference type="InterPro" id="IPR015421">
    <property type="entry name" value="PyrdxlP-dep_Trfase_major"/>
</dbReference>
<comment type="cofactor">
    <cofactor evidence="1">
        <name>pyridoxal 5'-phosphate</name>
        <dbReference type="ChEBI" id="CHEBI:597326"/>
    </cofactor>
</comment>
<comment type="subunit">
    <text evidence="2">Homodimer.</text>
</comment>
<keyword evidence="3 11" id="KW-0032">Aminotransferase</keyword>
<dbReference type="AlphaFoldDB" id="A0A646QDW4"/>
<dbReference type="GO" id="GO:0030170">
    <property type="term" value="F:pyridoxal phosphate binding"/>
    <property type="evidence" value="ECO:0007669"/>
    <property type="project" value="InterPro"/>
</dbReference>
<evidence type="ECO:0000256" key="4">
    <source>
        <dbReference type="ARBA" id="ARBA00022679"/>
    </source>
</evidence>
<dbReference type="Gene3D" id="1.10.287.1970">
    <property type="match status" value="1"/>
</dbReference>
<proteinExistence type="inferred from homology"/>
<dbReference type="InterPro" id="IPR045088">
    <property type="entry name" value="ALAT1/2-like"/>
</dbReference>
<dbReference type="InterPro" id="IPR015424">
    <property type="entry name" value="PyrdxlP-dep_Trfase"/>
</dbReference>
<evidence type="ECO:0000259" key="10">
    <source>
        <dbReference type="Pfam" id="PF00155"/>
    </source>
</evidence>
<dbReference type="FunFam" id="3.40.640.10:FF:000012">
    <property type="entry name" value="alanine aminotransferase 2"/>
    <property type="match status" value="1"/>
</dbReference>
<dbReference type="EMBL" id="GHBY01000646">
    <property type="protein sequence ID" value="MUP40823.1"/>
    <property type="molecule type" value="Transcribed_RNA"/>
</dbReference>
<name>A0A646QDW4_9MYRI</name>
<keyword evidence="5" id="KW-0663">Pyridoxal phosphate</keyword>
<comment type="pathway">
    <text evidence="6">Amino-acid degradation; L-alanine degradation via transaminase pathway; pyruvate from L-alanine: step 1/1.</text>
</comment>
<evidence type="ECO:0000256" key="5">
    <source>
        <dbReference type="ARBA" id="ARBA00022898"/>
    </source>
</evidence>
<dbReference type="GO" id="GO:0004021">
    <property type="term" value="F:L-alanine:2-oxoglutarate aminotransferase activity"/>
    <property type="evidence" value="ECO:0007669"/>
    <property type="project" value="UniProtKB-EC"/>
</dbReference>
<sequence length="515" mass="57916">MSLLSFCLGIGRFGTSAHRRSFFVFRNYQKTCEKMAQNSRTVTLDNMNPHLKAMEYAVRGPIVIRASEIEKELQQGISKPFQEVVKANIGDCHAMGQTPLTFLRQVVTLCSYPTLLEDSRFSESAKNRARRVLDACRGHSVGSYSDSPGLEVIRRDVATYIERRDGHSANYEDIMLCAGASDGIRNVMKILNYHGNGKMPGIMIPIPQYPLYTATIAEYNIYPIKYYLEEEKNWALNLDELKRSISEARGCCEPRAIVVINPGNPTGQVLTRENIEQIIKFAYSERLFIFADEVYQDNVYAKGSKFYSFKKVMLELGKPYSEMELASFMSASKGYMGECGLRGGYAEVINLDMEVRAVLNKSISAKLCPTVLGQAAMEAIVNTPMPNDPGYDNFIKEKEAVLASLSKRAQMIAETFNNAEGMTCNIVQGAMYAFPQITLPQKAIEKAKSLNQEPDMFWAMELLETTGICVVPGSGFGQRPGTYHFRTTILPDYEKLKTMATKLTEFHKKFLSQYK</sequence>
<dbReference type="Gene3D" id="3.40.640.10">
    <property type="entry name" value="Type I PLP-dependent aspartate aminotransferase-like (Major domain)"/>
    <property type="match status" value="1"/>
</dbReference>
<evidence type="ECO:0000256" key="6">
    <source>
        <dbReference type="ARBA" id="ARBA00025708"/>
    </source>
</evidence>
<evidence type="ECO:0000313" key="11">
    <source>
        <dbReference type="EMBL" id="MUP40823.1"/>
    </source>
</evidence>
<evidence type="ECO:0000256" key="3">
    <source>
        <dbReference type="ARBA" id="ARBA00022576"/>
    </source>
</evidence>
<dbReference type="InterPro" id="IPR015422">
    <property type="entry name" value="PyrdxlP-dep_Trfase_small"/>
</dbReference>
<dbReference type="Gene3D" id="3.90.1150.10">
    <property type="entry name" value="Aspartate Aminotransferase, domain 1"/>
    <property type="match status" value="1"/>
</dbReference>
<dbReference type="SUPFAM" id="SSF53383">
    <property type="entry name" value="PLP-dependent transferases"/>
    <property type="match status" value="1"/>
</dbReference>
<dbReference type="InterPro" id="IPR004839">
    <property type="entry name" value="Aminotransferase_I/II_large"/>
</dbReference>
<evidence type="ECO:0000256" key="7">
    <source>
        <dbReference type="ARBA" id="ARBA00025785"/>
    </source>
</evidence>
<dbReference type="UniPathway" id="UPA00528">
    <property type="reaction ID" value="UER00586"/>
</dbReference>
<dbReference type="EC" id="2.6.1.2" evidence="8"/>
<dbReference type="FunFam" id="3.90.1150.10:FF:000010">
    <property type="entry name" value="Alanine aminotransferase 2"/>
    <property type="match status" value="1"/>
</dbReference>
<feature type="domain" description="Aminotransferase class I/classII large" evidence="10">
    <location>
        <begin position="106"/>
        <end position="500"/>
    </location>
</feature>
<dbReference type="GO" id="GO:0042853">
    <property type="term" value="P:L-alanine catabolic process"/>
    <property type="evidence" value="ECO:0007669"/>
    <property type="project" value="UniProtKB-UniPathway"/>
</dbReference>
<comment type="similarity">
    <text evidence="7">Belongs to the class-I pyridoxal-phosphate-dependent aminotransferase family. Alanine aminotransferase subfamily.</text>
</comment>
<dbReference type="CDD" id="cd00609">
    <property type="entry name" value="AAT_like"/>
    <property type="match status" value="1"/>
</dbReference>
<accession>A0A646QDW4</accession>
<evidence type="ECO:0000256" key="8">
    <source>
        <dbReference type="ARBA" id="ARBA00026106"/>
    </source>
</evidence>
<evidence type="ECO:0000256" key="9">
    <source>
        <dbReference type="ARBA" id="ARBA00047412"/>
    </source>
</evidence>
<evidence type="ECO:0000256" key="1">
    <source>
        <dbReference type="ARBA" id="ARBA00001933"/>
    </source>
</evidence>
<comment type="catalytic activity">
    <reaction evidence="9">
        <text>L-alanine + 2-oxoglutarate = pyruvate + L-glutamate</text>
        <dbReference type="Rhea" id="RHEA:19453"/>
        <dbReference type="ChEBI" id="CHEBI:15361"/>
        <dbReference type="ChEBI" id="CHEBI:16810"/>
        <dbReference type="ChEBI" id="CHEBI:29985"/>
        <dbReference type="ChEBI" id="CHEBI:57972"/>
        <dbReference type="EC" id="2.6.1.2"/>
    </reaction>
</comment>